<accession>A0A815YJ87</accession>
<organism evidence="2 3">
    <name type="scientific">Adineta ricciae</name>
    <name type="common">Rotifer</name>
    <dbReference type="NCBI Taxonomy" id="249248"/>
    <lineage>
        <taxon>Eukaryota</taxon>
        <taxon>Metazoa</taxon>
        <taxon>Spiralia</taxon>
        <taxon>Gnathifera</taxon>
        <taxon>Rotifera</taxon>
        <taxon>Eurotatoria</taxon>
        <taxon>Bdelloidea</taxon>
        <taxon>Adinetida</taxon>
        <taxon>Adinetidae</taxon>
        <taxon>Adineta</taxon>
    </lineage>
</organism>
<keyword evidence="1" id="KW-1133">Transmembrane helix</keyword>
<evidence type="ECO:0000313" key="3">
    <source>
        <dbReference type="Proteomes" id="UP000663828"/>
    </source>
</evidence>
<feature type="transmembrane region" description="Helical" evidence="1">
    <location>
        <begin position="154"/>
        <end position="177"/>
    </location>
</feature>
<keyword evidence="3" id="KW-1185">Reference proteome</keyword>
<comment type="caution">
    <text evidence="2">The sequence shown here is derived from an EMBL/GenBank/DDBJ whole genome shotgun (WGS) entry which is preliminary data.</text>
</comment>
<keyword evidence="1" id="KW-0472">Membrane</keyword>
<reference evidence="2" key="1">
    <citation type="submission" date="2021-02" db="EMBL/GenBank/DDBJ databases">
        <authorList>
            <person name="Nowell W R."/>
        </authorList>
    </citation>
    <scope>NUCLEOTIDE SEQUENCE</scope>
</reference>
<proteinExistence type="predicted"/>
<dbReference type="EMBL" id="CAJNOR010005644">
    <property type="protein sequence ID" value="CAF1570962.1"/>
    <property type="molecule type" value="Genomic_DNA"/>
</dbReference>
<keyword evidence="1" id="KW-0812">Transmembrane</keyword>
<dbReference type="AlphaFoldDB" id="A0A815YJ87"/>
<evidence type="ECO:0000313" key="2">
    <source>
        <dbReference type="EMBL" id="CAF1570962.1"/>
    </source>
</evidence>
<evidence type="ECO:0000256" key="1">
    <source>
        <dbReference type="SAM" id="Phobius"/>
    </source>
</evidence>
<gene>
    <name evidence="2" type="ORF">XAT740_LOCUS44473</name>
</gene>
<dbReference type="Proteomes" id="UP000663828">
    <property type="component" value="Unassembled WGS sequence"/>
</dbReference>
<sequence>MWDVSNPCSRLFVCTAILCWDSQFSNISFFNITNCTPSPLYIQWNLRLTPENRLYSPILISNGFVCSDCSARRNFFRYQSSTLAQCQQKSTKIELKNYCLYSYKYRKRSCQCLPANYTIQPIRDWLKALVEPGKSYLNIDRVNRINKSATIPSYFLSGFIFLFLLIGGVTGLVVYWIRFKVNAKQPPT</sequence>
<protein>
    <submittedName>
        <fullName evidence="2">Uncharacterized protein</fullName>
    </submittedName>
</protein>
<name>A0A815YJ87_ADIRI</name>